<organism evidence="3 4">
    <name type="scientific">Candidatus Manganitrophus noduliformans</name>
    <dbReference type="NCBI Taxonomy" id="2606439"/>
    <lineage>
        <taxon>Bacteria</taxon>
        <taxon>Pseudomonadati</taxon>
        <taxon>Nitrospirota</taxon>
        <taxon>Nitrospiria</taxon>
        <taxon>Candidatus Troglogloeales</taxon>
        <taxon>Candidatus Manganitrophaceae</taxon>
        <taxon>Candidatus Manganitrophus</taxon>
    </lineage>
</organism>
<dbReference type="SUPFAM" id="SSF52172">
    <property type="entry name" value="CheY-like"/>
    <property type="match status" value="1"/>
</dbReference>
<dbReference type="Pfam" id="PF00072">
    <property type="entry name" value="Response_reg"/>
    <property type="match status" value="1"/>
</dbReference>
<evidence type="ECO:0000313" key="4">
    <source>
        <dbReference type="Proteomes" id="UP000534783"/>
    </source>
</evidence>
<dbReference type="PANTHER" id="PTHR43228">
    <property type="entry name" value="TWO-COMPONENT RESPONSE REGULATOR"/>
    <property type="match status" value="1"/>
</dbReference>
<dbReference type="InterPro" id="IPR011006">
    <property type="entry name" value="CheY-like_superfamily"/>
</dbReference>
<dbReference type="Gene3D" id="3.40.50.2300">
    <property type="match status" value="1"/>
</dbReference>
<evidence type="ECO:0000259" key="2">
    <source>
        <dbReference type="PROSITE" id="PS50110"/>
    </source>
</evidence>
<comment type="caution">
    <text evidence="3">The sequence shown here is derived from an EMBL/GenBank/DDBJ whole genome shotgun (WGS) entry which is preliminary data.</text>
</comment>
<dbReference type="PROSITE" id="PS50110">
    <property type="entry name" value="RESPONSE_REGULATORY"/>
    <property type="match status" value="1"/>
</dbReference>
<keyword evidence="4" id="KW-1185">Reference proteome</keyword>
<proteinExistence type="predicted"/>
<feature type="modified residue" description="4-aspartylphosphate" evidence="1">
    <location>
        <position position="52"/>
    </location>
</feature>
<dbReference type="PANTHER" id="PTHR43228:SF1">
    <property type="entry name" value="TWO-COMPONENT RESPONSE REGULATOR ARR22"/>
    <property type="match status" value="1"/>
</dbReference>
<sequence length="123" mass="13688">MKILVVDDSAPMRSLLRQMLKKMGHSVTEAVNGKEGLEQLNVHPDIGLILLDWNMPEMDGMQLLDALGAKRSNKRPRIIIVSTECEAGKIVQAMERGADEYIMKPFTSEILEEKLSILGIARG</sequence>
<evidence type="ECO:0000313" key="3">
    <source>
        <dbReference type="EMBL" id="NKE73078.1"/>
    </source>
</evidence>
<protein>
    <submittedName>
        <fullName evidence="3">Response regulator</fullName>
    </submittedName>
</protein>
<dbReference type="InterPro" id="IPR001789">
    <property type="entry name" value="Sig_transdc_resp-reg_receiver"/>
</dbReference>
<dbReference type="EMBL" id="VTOW01000005">
    <property type="protein sequence ID" value="NKE73078.1"/>
    <property type="molecule type" value="Genomic_DNA"/>
</dbReference>
<dbReference type="GO" id="GO:0000160">
    <property type="term" value="P:phosphorelay signal transduction system"/>
    <property type="evidence" value="ECO:0007669"/>
    <property type="project" value="InterPro"/>
</dbReference>
<dbReference type="RefSeq" id="WP_168063026.1">
    <property type="nucleotide sequence ID" value="NZ_VTOW01000005.1"/>
</dbReference>
<reference evidence="3 4" key="1">
    <citation type="journal article" date="2020" name="Nature">
        <title>Bacterial chemolithoautotrophy via manganese oxidation.</title>
        <authorList>
            <person name="Yu H."/>
            <person name="Leadbetter J.R."/>
        </authorList>
    </citation>
    <scope>NUCLEOTIDE SEQUENCE [LARGE SCALE GENOMIC DNA]</scope>
    <source>
        <strain evidence="3 4">Mn-1</strain>
    </source>
</reference>
<feature type="domain" description="Response regulatory" evidence="2">
    <location>
        <begin position="2"/>
        <end position="119"/>
    </location>
</feature>
<keyword evidence="1" id="KW-0597">Phosphoprotein</keyword>
<name>A0A7X6DTG1_9BACT</name>
<dbReference type="SMART" id="SM00448">
    <property type="entry name" value="REC"/>
    <property type="match status" value="1"/>
</dbReference>
<evidence type="ECO:0000256" key="1">
    <source>
        <dbReference type="PROSITE-ProRule" id="PRU00169"/>
    </source>
</evidence>
<dbReference type="Proteomes" id="UP000534783">
    <property type="component" value="Unassembled WGS sequence"/>
</dbReference>
<gene>
    <name evidence="3" type="ORF">MNODULE_20185</name>
</gene>
<dbReference type="InterPro" id="IPR052048">
    <property type="entry name" value="ST_Response_Regulator"/>
</dbReference>
<dbReference type="AlphaFoldDB" id="A0A7X6DTG1"/>
<accession>A0A7X6DTG1</accession>